<name>A0ABV9ED61_9ACTN</name>
<comment type="caution">
    <text evidence="2">The sequence shown here is derived from an EMBL/GenBank/DDBJ whole genome shotgun (WGS) entry which is preliminary data.</text>
</comment>
<keyword evidence="3" id="KW-1185">Reference proteome</keyword>
<protein>
    <recommendedName>
        <fullName evidence="4">DUF1707 domain-containing protein</fullName>
    </recommendedName>
</protein>
<gene>
    <name evidence="2" type="ORF">ACFO8L_10100</name>
</gene>
<evidence type="ECO:0000256" key="1">
    <source>
        <dbReference type="SAM" id="Phobius"/>
    </source>
</evidence>
<evidence type="ECO:0008006" key="4">
    <source>
        <dbReference type="Google" id="ProtNLM"/>
    </source>
</evidence>
<dbReference type="Proteomes" id="UP001595891">
    <property type="component" value="Unassembled WGS sequence"/>
</dbReference>
<proteinExistence type="predicted"/>
<dbReference type="RefSeq" id="WP_262848869.1">
    <property type="nucleotide sequence ID" value="NZ_JANZYP010000078.1"/>
</dbReference>
<keyword evidence="1" id="KW-0812">Transmembrane</keyword>
<keyword evidence="1" id="KW-0472">Membrane</keyword>
<sequence length="111" mass="11741">MAQSIQRDDIAAMLAARQELGREYEDALADALVDRIGDSIDERIDKKLAVHKTTTPGFHVSPAAAAVVSGLGMGGLFALIGSADIEFAAILWLIIAVAAIAFLVGKRRPKP</sequence>
<dbReference type="EMBL" id="JBHSFN010000005">
    <property type="protein sequence ID" value="MFC4586426.1"/>
    <property type="molecule type" value="Genomic_DNA"/>
</dbReference>
<evidence type="ECO:0000313" key="3">
    <source>
        <dbReference type="Proteomes" id="UP001595891"/>
    </source>
</evidence>
<reference evidence="3" key="1">
    <citation type="journal article" date="2019" name="Int. J. Syst. Evol. Microbiol.">
        <title>The Global Catalogue of Microorganisms (GCM) 10K type strain sequencing project: providing services to taxonomists for standard genome sequencing and annotation.</title>
        <authorList>
            <consortium name="The Broad Institute Genomics Platform"/>
            <consortium name="The Broad Institute Genome Sequencing Center for Infectious Disease"/>
            <person name="Wu L."/>
            <person name="Ma J."/>
        </authorList>
    </citation>
    <scope>NUCLEOTIDE SEQUENCE [LARGE SCALE GENOMIC DNA]</scope>
    <source>
        <strain evidence="3">CCUG 49560</strain>
    </source>
</reference>
<accession>A0ABV9ED61</accession>
<feature type="transmembrane region" description="Helical" evidence="1">
    <location>
        <begin position="60"/>
        <end position="81"/>
    </location>
</feature>
<keyword evidence="1" id="KW-1133">Transmembrane helix</keyword>
<organism evidence="2 3">
    <name type="scientific">Sphaerisporangium corydalis</name>
    <dbReference type="NCBI Taxonomy" id="1441875"/>
    <lineage>
        <taxon>Bacteria</taxon>
        <taxon>Bacillati</taxon>
        <taxon>Actinomycetota</taxon>
        <taxon>Actinomycetes</taxon>
        <taxon>Streptosporangiales</taxon>
        <taxon>Streptosporangiaceae</taxon>
        <taxon>Sphaerisporangium</taxon>
    </lineage>
</organism>
<feature type="transmembrane region" description="Helical" evidence="1">
    <location>
        <begin position="87"/>
        <end position="105"/>
    </location>
</feature>
<evidence type="ECO:0000313" key="2">
    <source>
        <dbReference type="EMBL" id="MFC4586426.1"/>
    </source>
</evidence>